<dbReference type="InterPro" id="IPR035490">
    <property type="entry name" value="GlmS/FrlB_SIS"/>
</dbReference>
<dbReference type="PROSITE" id="PS51464">
    <property type="entry name" value="SIS"/>
    <property type="match status" value="2"/>
</dbReference>
<dbReference type="PANTHER" id="PTHR10937:SF0">
    <property type="entry name" value="GLUTAMINE--FRUCTOSE-6-PHOSPHATE TRANSAMINASE (ISOMERIZING)"/>
    <property type="match status" value="1"/>
</dbReference>
<organism evidence="3">
    <name type="scientific">marine sediment metagenome</name>
    <dbReference type="NCBI Taxonomy" id="412755"/>
    <lineage>
        <taxon>unclassified sequences</taxon>
        <taxon>metagenomes</taxon>
        <taxon>ecological metagenomes</taxon>
    </lineage>
</organism>
<protein>
    <recommendedName>
        <fullName evidence="2">SIS domain-containing protein</fullName>
    </recommendedName>
</protein>
<evidence type="ECO:0000256" key="1">
    <source>
        <dbReference type="ARBA" id="ARBA00022737"/>
    </source>
</evidence>
<dbReference type="CDD" id="cd05009">
    <property type="entry name" value="SIS_GlmS_GlmD_2"/>
    <property type="match status" value="1"/>
</dbReference>
<dbReference type="GO" id="GO:0006002">
    <property type="term" value="P:fructose 6-phosphate metabolic process"/>
    <property type="evidence" value="ECO:0007669"/>
    <property type="project" value="TreeGrafter"/>
</dbReference>
<keyword evidence="1" id="KW-0677">Repeat</keyword>
<dbReference type="GO" id="GO:0097367">
    <property type="term" value="F:carbohydrate derivative binding"/>
    <property type="evidence" value="ECO:0007669"/>
    <property type="project" value="InterPro"/>
</dbReference>
<feature type="domain" description="SIS" evidence="2">
    <location>
        <begin position="1"/>
        <end position="112"/>
    </location>
</feature>
<proteinExistence type="predicted"/>
<gene>
    <name evidence="3" type="ORF">S03H2_37704</name>
</gene>
<sequence length="248" mass="27536">MLEELARIPVEVEYASEFRYRDPIIDKDTIVLPISQSGETADTLAALREAKKKGAKVISIVNVKGSSIDRESDSAIYTRAGPEIGVASTKAFTTQLVVLYLITIYLAKIRGSLAEQQVCNRVRDLRKLPLQMQSVLEDTQPIELQAEKFYRKTNALYLGRGINFPIALEGALKLKEISYVHAEGYPAAEMKHGPIALIDKDVPVFFIATKDNRSYKKVLINIEEVKSRGGIVIAIGTKGDEEVKKIVD</sequence>
<dbReference type="GO" id="GO:0006487">
    <property type="term" value="P:protein N-linked glycosylation"/>
    <property type="evidence" value="ECO:0007669"/>
    <property type="project" value="TreeGrafter"/>
</dbReference>
<dbReference type="GO" id="GO:0004360">
    <property type="term" value="F:glutamine-fructose-6-phosphate transaminase (isomerizing) activity"/>
    <property type="evidence" value="ECO:0007669"/>
    <property type="project" value="TreeGrafter"/>
</dbReference>
<dbReference type="InterPro" id="IPR035466">
    <property type="entry name" value="GlmS/AgaS_SIS"/>
</dbReference>
<name>X1H9M1_9ZZZZ</name>
<feature type="domain" description="SIS" evidence="2">
    <location>
        <begin position="145"/>
        <end position="248"/>
    </location>
</feature>
<feature type="non-terminal residue" evidence="3">
    <location>
        <position position="248"/>
    </location>
</feature>
<dbReference type="PANTHER" id="PTHR10937">
    <property type="entry name" value="GLUCOSAMINE--FRUCTOSE-6-PHOSPHATE AMINOTRANSFERASE, ISOMERIZING"/>
    <property type="match status" value="1"/>
</dbReference>
<dbReference type="InterPro" id="IPR001347">
    <property type="entry name" value="SIS_dom"/>
</dbReference>
<dbReference type="Pfam" id="PF01380">
    <property type="entry name" value="SIS"/>
    <property type="match status" value="2"/>
</dbReference>
<comment type="caution">
    <text evidence="3">The sequence shown here is derived from an EMBL/GenBank/DDBJ whole genome shotgun (WGS) entry which is preliminary data.</text>
</comment>
<evidence type="ECO:0000313" key="3">
    <source>
        <dbReference type="EMBL" id="GAH50534.1"/>
    </source>
</evidence>
<dbReference type="GO" id="GO:0005829">
    <property type="term" value="C:cytosol"/>
    <property type="evidence" value="ECO:0007669"/>
    <property type="project" value="TreeGrafter"/>
</dbReference>
<dbReference type="CDD" id="cd05008">
    <property type="entry name" value="SIS_GlmS_GlmD_1"/>
    <property type="match status" value="1"/>
</dbReference>
<reference evidence="3" key="1">
    <citation type="journal article" date="2014" name="Front. Microbiol.">
        <title>High frequency of phylogenetically diverse reductive dehalogenase-homologous genes in deep subseafloor sedimentary metagenomes.</title>
        <authorList>
            <person name="Kawai M."/>
            <person name="Futagami T."/>
            <person name="Toyoda A."/>
            <person name="Takaki Y."/>
            <person name="Nishi S."/>
            <person name="Hori S."/>
            <person name="Arai W."/>
            <person name="Tsubouchi T."/>
            <person name="Morono Y."/>
            <person name="Uchiyama I."/>
            <person name="Ito T."/>
            <person name="Fujiyama A."/>
            <person name="Inagaki F."/>
            <person name="Takami H."/>
        </authorList>
    </citation>
    <scope>NUCLEOTIDE SEQUENCE</scope>
    <source>
        <strain evidence="3">Expedition CK06-06</strain>
    </source>
</reference>
<dbReference type="AlphaFoldDB" id="X1H9M1"/>
<dbReference type="GO" id="GO:0006047">
    <property type="term" value="P:UDP-N-acetylglucosamine metabolic process"/>
    <property type="evidence" value="ECO:0007669"/>
    <property type="project" value="TreeGrafter"/>
</dbReference>
<dbReference type="SUPFAM" id="SSF53697">
    <property type="entry name" value="SIS domain"/>
    <property type="match status" value="1"/>
</dbReference>
<dbReference type="InterPro" id="IPR046348">
    <property type="entry name" value="SIS_dom_sf"/>
</dbReference>
<dbReference type="Gene3D" id="3.40.50.10490">
    <property type="entry name" value="Glucose-6-phosphate isomerase like protein, domain 1"/>
    <property type="match status" value="2"/>
</dbReference>
<accession>X1H9M1</accession>
<evidence type="ECO:0000259" key="2">
    <source>
        <dbReference type="PROSITE" id="PS51464"/>
    </source>
</evidence>
<dbReference type="EMBL" id="BARU01023213">
    <property type="protein sequence ID" value="GAH50534.1"/>
    <property type="molecule type" value="Genomic_DNA"/>
</dbReference>